<accession>A0A4Y2X6X8</accession>
<feature type="region of interest" description="Disordered" evidence="1">
    <location>
        <begin position="47"/>
        <end position="83"/>
    </location>
</feature>
<organism evidence="2 3">
    <name type="scientific">Araneus ventricosus</name>
    <name type="common">Orbweaver spider</name>
    <name type="synonym">Epeira ventricosa</name>
    <dbReference type="NCBI Taxonomy" id="182803"/>
    <lineage>
        <taxon>Eukaryota</taxon>
        <taxon>Metazoa</taxon>
        <taxon>Ecdysozoa</taxon>
        <taxon>Arthropoda</taxon>
        <taxon>Chelicerata</taxon>
        <taxon>Arachnida</taxon>
        <taxon>Araneae</taxon>
        <taxon>Araneomorphae</taxon>
        <taxon>Entelegynae</taxon>
        <taxon>Araneoidea</taxon>
        <taxon>Araneidae</taxon>
        <taxon>Araneus</taxon>
    </lineage>
</organism>
<proteinExistence type="predicted"/>
<feature type="non-terminal residue" evidence="2">
    <location>
        <position position="1"/>
    </location>
</feature>
<dbReference type="AlphaFoldDB" id="A0A4Y2X6X8"/>
<dbReference type="EMBL" id="BGPR01071856">
    <property type="protein sequence ID" value="GBO44926.1"/>
    <property type="molecule type" value="Genomic_DNA"/>
</dbReference>
<dbReference type="Proteomes" id="UP000499080">
    <property type="component" value="Unassembled WGS sequence"/>
</dbReference>
<protein>
    <submittedName>
        <fullName evidence="2">Uncharacterized protein</fullName>
    </submittedName>
</protein>
<feature type="compositionally biased region" description="Low complexity" evidence="1">
    <location>
        <begin position="47"/>
        <end position="74"/>
    </location>
</feature>
<comment type="caution">
    <text evidence="2">The sequence shown here is derived from an EMBL/GenBank/DDBJ whole genome shotgun (WGS) entry which is preliminary data.</text>
</comment>
<reference evidence="2 3" key="1">
    <citation type="journal article" date="2019" name="Sci. Rep.">
        <title>Orb-weaving spider Araneus ventricosus genome elucidates the spidroin gene catalogue.</title>
        <authorList>
            <person name="Kono N."/>
            <person name="Nakamura H."/>
            <person name="Ohtoshi R."/>
            <person name="Moran D.A.P."/>
            <person name="Shinohara A."/>
            <person name="Yoshida Y."/>
            <person name="Fujiwara M."/>
            <person name="Mori M."/>
            <person name="Tomita M."/>
            <person name="Arakawa K."/>
        </authorList>
    </citation>
    <scope>NUCLEOTIDE SEQUENCE [LARGE SCALE GENOMIC DNA]</scope>
</reference>
<sequence length="191" mass="21156">VYGVNSPTRRIMGELRFIYKYVGKTRSTGTITFAQISNTNRQQFTSKNSNSTFGFSNTNSQQSNNNNSNSTLNSDQLTGFPARTANETPKSFLEGVRTPFIYPCSTGCYVTWKYLACSNISSPNGDIEKMIAYSLIFDLSPMSPHISPSRQNGCQGQGSRPDSCPSLHAYPCKTQFPTIRLARKESDITSL</sequence>
<evidence type="ECO:0000313" key="2">
    <source>
        <dbReference type="EMBL" id="GBO44926.1"/>
    </source>
</evidence>
<gene>
    <name evidence="2" type="ORF">AVEN_225093_1</name>
</gene>
<name>A0A4Y2X6X8_ARAVE</name>
<evidence type="ECO:0000313" key="3">
    <source>
        <dbReference type="Proteomes" id="UP000499080"/>
    </source>
</evidence>
<evidence type="ECO:0000256" key="1">
    <source>
        <dbReference type="SAM" id="MobiDB-lite"/>
    </source>
</evidence>
<keyword evidence="3" id="KW-1185">Reference proteome</keyword>